<gene>
    <name evidence="3" type="ordered locus">HMPREF0389_01690</name>
</gene>
<dbReference type="eggNOG" id="COG2608">
    <property type="taxonomic scope" value="Bacteria"/>
</dbReference>
<dbReference type="SUPFAM" id="SSF55008">
    <property type="entry name" value="HMA, heavy metal-associated domain"/>
    <property type="match status" value="1"/>
</dbReference>
<dbReference type="RefSeq" id="WP_014262205.1">
    <property type="nucleotide sequence ID" value="NC_016630.1"/>
</dbReference>
<dbReference type="OrthoDB" id="9813965at2"/>
<dbReference type="HOGENOM" id="CLU_134973_10_4_9"/>
<evidence type="ECO:0000313" key="3">
    <source>
        <dbReference type="EMBL" id="ADW16136.1"/>
    </source>
</evidence>
<evidence type="ECO:0000259" key="2">
    <source>
        <dbReference type="PROSITE" id="PS50846"/>
    </source>
</evidence>
<sequence length="69" mass="7519">MKKVINVVGMSCGHCVKAVHDALSNKVGVSSVEVDLEKNIAEVDFDETKVTLKELKNEIEELGFGVTDK</sequence>
<proteinExistence type="predicted"/>
<dbReference type="PROSITE" id="PS50846">
    <property type="entry name" value="HMA_2"/>
    <property type="match status" value="1"/>
</dbReference>
<dbReference type="PROSITE" id="PS01047">
    <property type="entry name" value="HMA_1"/>
    <property type="match status" value="1"/>
</dbReference>
<dbReference type="FunFam" id="3.30.70.100:FF:000001">
    <property type="entry name" value="ATPase copper transporting beta"/>
    <property type="match status" value="1"/>
</dbReference>
<organism evidence="3 4">
    <name type="scientific">Filifactor alocis (strain ATCC 35896 / CCUG 47790 / D40 B5)</name>
    <name type="common">Fusobacterium alocis</name>
    <dbReference type="NCBI Taxonomy" id="546269"/>
    <lineage>
        <taxon>Bacteria</taxon>
        <taxon>Bacillati</taxon>
        <taxon>Bacillota</taxon>
        <taxon>Clostridia</taxon>
        <taxon>Peptostreptococcales</taxon>
        <taxon>Filifactoraceae</taxon>
        <taxon>Filifactor</taxon>
    </lineage>
</organism>
<keyword evidence="1" id="KW-0479">Metal-binding</keyword>
<keyword evidence="4" id="KW-1185">Reference proteome</keyword>
<dbReference type="CDD" id="cd00371">
    <property type="entry name" value="HMA"/>
    <property type="match status" value="1"/>
</dbReference>
<dbReference type="EMBL" id="CP002390">
    <property type="protein sequence ID" value="ADW16136.1"/>
    <property type="molecule type" value="Genomic_DNA"/>
</dbReference>
<dbReference type="InterPro" id="IPR017969">
    <property type="entry name" value="Heavy-metal-associated_CS"/>
</dbReference>
<evidence type="ECO:0000313" key="4">
    <source>
        <dbReference type="Proteomes" id="UP000007468"/>
    </source>
</evidence>
<dbReference type="InterPro" id="IPR036163">
    <property type="entry name" value="HMA_dom_sf"/>
</dbReference>
<evidence type="ECO:0000256" key="1">
    <source>
        <dbReference type="ARBA" id="ARBA00022723"/>
    </source>
</evidence>
<dbReference type="InterPro" id="IPR006121">
    <property type="entry name" value="HMA_dom"/>
</dbReference>
<reference evidence="4" key="1">
    <citation type="submission" date="2010-12" db="EMBL/GenBank/DDBJ databases">
        <title>The genome sequence of Filifactor alocis strain ATCC 35896.</title>
        <authorList>
            <consortium name="The Broad Institute Genome Sequencing Platform"/>
            <person name="Ward D."/>
            <person name="Earl A."/>
            <person name="Feldgarden M."/>
            <person name="Young S.K."/>
            <person name="Gargeya S."/>
            <person name="Zeng Q."/>
            <person name="Alvarado L."/>
            <person name="Berlin A."/>
            <person name="Bochicchio J."/>
            <person name="Chapman S.B."/>
            <person name="Chen Z."/>
            <person name="Freedman E."/>
            <person name="Gellesch M."/>
            <person name="Goldberg J."/>
            <person name="Griggs A."/>
            <person name="Gujja S."/>
            <person name="Heilman E."/>
            <person name="Heiman D."/>
            <person name="Howarth C."/>
            <person name="Mehta T."/>
            <person name="Neiman D."/>
            <person name="Pearson M."/>
            <person name="Roberts A."/>
            <person name="Saif S."/>
            <person name="Shea T."/>
            <person name="Shenoy N."/>
            <person name="Sisk P."/>
            <person name="Stolte C."/>
            <person name="Sykes S."/>
            <person name="White J."/>
            <person name="Yandava C."/>
            <person name="Izard J."/>
            <person name="Blanton J.M."/>
            <person name="Baranova O.V."/>
            <person name="Tanner A.C."/>
            <person name="Dewhirst F.E."/>
            <person name="Haas B."/>
            <person name="Nusbaum C."/>
            <person name="Birren B."/>
        </authorList>
    </citation>
    <scope>NUCLEOTIDE SEQUENCE [LARGE SCALE GENOMIC DNA]</scope>
    <source>
        <strain evidence="4">ATCC 35896 / D40 B5</strain>
    </source>
</reference>
<dbReference type="Gene3D" id="3.30.70.100">
    <property type="match status" value="1"/>
</dbReference>
<dbReference type="Proteomes" id="UP000007468">
    <property type="component" value="Chromosome"/>
</dbReference>
<dbReference type="GO" id="GO:0046872">
    <property type="term" value="F:metal ion binding"/>
    <property type="evidence" value="ECO:0007669"/>
    <property type="project" value="UniProtKB-KW"/>
</dbReference>
<protein>
    <submittedName>
        <fullName evidence="3">Heavy metal-associated domain protein</fullName>
    </submittedName>
</protein>
<accession>E8RK90</accession>
<name>E8RK90_FILAD</name>
<dbReference type="Pfam" id="PF00403">
    <property type="entry name" value="HMA"/>
    <property type="match status" value="1"/>
</dbReference>
<dbReference type="KEGG" id="faa:HMPREF0389_01690"/>
<dbReference type="AlphaFoldDB" id="E8RK90"/>
<feature type="domain" description="HMA" evidence="2">
    <location>
        <begin position="1"/>
        <end position="67"/>
    </location>
</feature>
<dbReference type="STRING" id="546269.HMPREF0389_01690"/>